<dbReference type="VEuPathDB" id="VectorBase:ISCW011690"/>
<evidence type="ECO:0000313" key="1">
    <source>
        <dbReference type="EMBL" id="EEC14610.1"/>
    </source>
</evidence>
<dbReference type="HOGENOM" id="CLU_2111533_0_0_1"/>
<dbReference type="VEuPathDB" id="VectorBase:ISCI011690"/>
<dbReference type="PaxDb" id="6945-B7Q6Y8"/>
<reference evidence="1 3" key="1">
    <citation type="submission" date="2008-03" db="EMBL/GenBank/DDBJ databases">
        <title>Annotation of Ixodes scapularis.</title>
        <authorList>
            <consortium name="Ixodes scapularis Genome Project Consortium"/>
            <person name="Caler E."/>
            <person name="Hannick L.I."/>
            <person name="Bidwell S."/>
            <person name="Joardar V."/>
            <person name="Thiagarajan M."/>
            <person name="Amedeo P."/>
            <person name="Galinsky K.J."/>
            <person name="Schobel S."/>
            <person name="Inman J."/>
            <person name="Hostetler J."/>
            <person name="Miller J."/>
            <person name="Hammond M."/>
            <person name="Megy K."/>
            <person name="Lawson D."/>
            <person name="Kodira C."/>
            <person name="Sutton G."/>
            <person name="Meyer J."/>
            <person name="Hill C.A."/>
            <person name="Birren B."/>
            <person name="Nene V."/>
            <person name="Collins F."/>
            <person name="Alarcon-Chaidez F."/>
            <person name="Wikel S."/>
            <person name="Strausberg R."/>
        </authorList>
    </citation>
    <scope>NUCLEOTIDE SEQUENCE [LARGE SCALE GENOMIC DNA]</scope>
    <source>
        <strain evidence="3">Wikel</strain>
        <strain evidence="1">Wikel colony</strain>
    </source>
</reference>
<gene>
    <name evidence="1" type="ORF">IscW_ISCW011690</name>
</gene>
<evidence type="ECO:0000313" key="3">
    <source>
        <dbReference type="Proteomes" id="UP000001555"/>
    </source>
</evidence>
<keyword evidence="3" id="KW-1185">Reference proteome</keyword>
<organism>
    <name type="scientific">Ixodes scapularis</name>
    <name type="common">Black-legged tick</name>
    <name type="synonym">Deer tick</name>
    <dbReference type="NCBI Taxonomy" id="6945"/>
    <lineage>
        <taxon>Eukaryota</taxon>
        <taxon>Metazoa</taxon>
        <taxon>Ecdysozoa</taxon>
        <taxon>Arthropoda</taxon>
        <taxon>Chelicerata</taxon>
        <taxon>Arachnida</taxon>
        <taxon>Acari</taxon>
        <taxon>Parasitiformes</taxon>
        <taxon>Ixodida</taxon>
        <taxon>Ixodoidea</taxon>
        <taxon>Ixodidae</taxon>
        <taxon>Ixodinae</taxon>
        <taxon>Ixodes</taxon>
    </lineage>
</organism>
<dbReference type="InParanoid" id="B7Q6Y8"/>
<accession>B7Q6Y8</accession>
<dbReference type="EMBL" id="DS870745">
    <property type="protein sequence ID" value="EEC14610.1"/>
    <property type="molecule type" value="Genomic_DNA"/>
</dbReference>
<proteinExistence type="predicted"/>
<reference evidence="2" key="2">
    <citation type="submission" date="2020-05" db="UniProtKB">
        <authorList>
            <consortium name="EnsemblMetazoa"/>
        </authorList>
    </citation>
    <scope>IDENTIFICATION</scope>
    <source>
        <strain evidence="2">wikel</strain>
    </source>
</reference>
<dbReference type="AlphaFoldDB" id="B7Q6Y8"/>
<name>B7Q6Y8_IXOSC</name>
<evidence type="ECO:0000313" key="2">
    <source>
        <dbReference type="EnsemblMetazoa" id="ISCW011690-PA"/>
    </source>
</evidence>
<sequence>MSAAASAAVKHAFVFLPTCRRNVKEFTAKQLQQAVAQAGIAKTEEVAVKFNAKASTAEAIMTDPDTAQVRFLENRKPERPMKFQTINTQERNYCKELACFKLDPCETNNFLKTGL</sequence>
<dbReference type="Proteomes" id="UP000001555">
    <property type="component" value="Unassembled WGS sequence"/>
</dbReference>
<dbReference type="EMBL" id="ABJB010575229">
    <property type="status" value="NOT_ANNOTATED_CDS"/>
    <property type="molecule type" value="Genomic_DNA"/>
</dbReference>
<protein>
    <submittedName>
        <fullName evidence="1 2">Uncharacterized protein</fullName>
    </submittedName>
</protein>
<dbReference type="EnsemblMetazoa" id="ISCW011690-RA">
    <property type="protein sequence ID" value="ISCW011690-PA"/>
    <property type="gene ID" value="ISCW011690"/>
</dbReference>